<reference evidence="5 6" key="1">
    <citation type="journal article" date="2015" name="Genome Announc.">
        <title>Expanding the biotechnology potential of lactobacilli through comparative genomics of 213 strains and associated genera.</title>
        <authorList>
            <person name="Sun Z."/>
            <person name="Harris H.M."/>
            <person name="McCann A."/>
            <person name="Guo C."/>
            <person name="Argimon S."/>
            <person name="Zhang W."/>
            <person name="Yang X."/>
            <person name="Jeffery I.B."/>
            <person name="Cooney J.C."/>
            <person name="Kagawa T.F."/>
            <person name="Liu W."/>
            <person name="Song Y."/>
            <person name="Salvetti E."/>
            <person name="Wrobel A."/>
            <person name="Rasinkangas P."/>
            <person name="Parkhill J."/>
            <person name="Rea M.C."/>
            <person name="O'Sullivan O."/>
            <person name="Ritari J."/>
            <person name="Douillard F.P."/>
            <person name="Paul Ross R."/>
            <person name="Yang R."/>
            <person name="Briner A.E."/>
            <person name="Felis G.E."/>
            <person name="de Vos W.M."/>
            <person name="Barrangou R."/>
            <person name="Klaenhammer T.R."/>
            <person name="Caufield P.W."/>
            <person name="Cui Y."/>
            <person name="Zhang H."/>
            <person name="O'Toole P.W."/>
        </authorList>
    </citation>
    <scope>NUCLEOTIDE SEQUENCE [LARGE SCALE GENOMIC DNA]</scope>
    <source>
        <strain evidence="3 6">ATCC BAA-66</strain>
        <strain evidence="4 5">DSM 13344</strain>
    </source>
</reference>
<accession>A0A0R2G1Q6</accession>
<dbReference type="EMBL" id="JQAT01000001">
    <property type="protein sequence ID" value="KRN29684.1"/>
    <property type="molecule type" value="Genomic_DNA"/>
</dbReference>
<evidence type="ECO:0000313" key="3">
    <source>
        <dbReference type="EMBL" id="KRN29684.1"/>
    </source>
</evidence>
<evidence type="ECO:0000256" key="1">
    <source>
        <dbReference type="SAM" id="Phobius"/>
    </source>
</evidence>
<keyword evidence="1" id="KW-0472">Membrane</keyword>
<name>A0A0R2G1Q6_9LACO</name>
<feature type="domain" description="Zinc-ribbon" evidence="2">
    <location>
        <begin position="13"/>
        <end position="33"/>
    </location>
</feature>
<dbReference type="Pfam" id="PF13240">
    <property type="entry name" value="Zn_Ribbon_1"/>
    <property type="match status" value="1"/>
</dbReference>
<dbReference type="InterPro" id="IPR026870">
    <property type="entry name" value="Zinc_ribbon_dom"/>
</dbReference>
<keyword evidence="1" id="KW-0812">Transmembrane</keyword>
<dbReference type="Proteomes" id="UP000051645">
    <property type="component" value="Unassembled WGS sequence"/>
</dbReference>
<gene>
    <name evidence="3" type="ORF">IV38_GL000571</name>
    <name evidence="4" type="ORF">IV40_GL000097</name>
</gene>
<dbReference type="PATRIC" id="fig|81857.3.peg.575"/>
<evidence type="ECO:0000313" key="4">
    <source>
        <dbReference type="EMBL" id="KRN33787.1"/>
    </source>
</evidence>
<keyword evidence="5" id="KW-1185">Reference proteome</keyword>
<protein>
    <recommendedName>
        <fullName evidence="2">Zinc-ribbon domain-containing protein</fullName>
    </recommendedName>
</protein>
<evidence type="ECO:0000313" key="5">
    <source>
        <dbReference type="Proteomes" id="UP000051645"/>
    </source>
</evidence>
<evidence type="ECO:0000259" key="2">
    <source>
        <dbReference type="Pfam" id="PF13240"/>
    </source>
</evidence>
<evidence type="ECO:0000313" key="6">
    <source>
        <dbReference type="Proteomes" id="UP000051751"/>
    </source>
</evidence>
<sequence length="200" mass="21808">MGGNHVSKYQQVCPNCGAKIPKKTTVCPYCGAILTGAAAAQPNAKPKIAASWTKVKPKARPHGEKWYRNPWILVTIAIFALFGMWVLQKISINHDSAAHMVQTAVLDGHDDYKGATAKWNQKANSVIVTIPASAPVLQNFQHGKLKKWNTLVQALQKESSQIAGLNNGVSNIQVLNPQSHRHVILQIKSGKVAYNVSDDL</sequence>
<dbReference type="AlphaFoldDB" id="A0A0R2G1Q6"/>
<organism evidence="4 5">
    <name type="scientific">Lactobacillus selangorensis</name>
    <dbReference type="NCBI Taxonomy" id="81857"/>
    <lineage>
        <taxon>Bacteria</taxon>
        <taxon>Bacillati</taxon>
        <taxon>Bacillota</taxon>
        <taxon>Bacilli</taxon>
        <taxon>Lactobacillales</taxon>
        <taxon>Lactobacillaceae</taxon>
        <taxon>Lactobacillus</taxon>
    </lineage>
</organism>
<dbReference type="OrthoDB" id="2293175at2"/>
<keyword evidence="1" id="KW-1133">Transmembrane helix</keyword>
<proteinExistence type="predicted"/>
<feature type="transmembrane region" description="Helical" evidence="1">
    <location>
        <begin position="66"/>
        <end position="87"/>
    </location>
</feature>
<dbReference type="Proteomes" id="UP000051751">
    <property type="component" value="Unassembled WGS sequence"/>
</dbReference>
<dbReference type="EMBL" id="JQAZ01000001">
    <property type="protein sequence ID" value="KRN33787.1"/>
    <property type="molecule type" value="Genomic_DNA"/>
</dbReference>
<comment type="caution">
    <text evidence="4">The sequence shown here is derived from an EMBL/GenBank/DDBJ whole genome shotgun (WGS) entry which is preliminary data.</text>
</comment>